<evidence type="ECO:0000313" key="3">
    <source>
        <dbReference type="Proteomes" id="UP000233332"/>
    </source>
</evidence>
<sequence length="120" mass="14296">MMPQKLMNIFGLLLSFSYIVYGSFFDFSQNILIHLFIITVALMMRFDRLFFVNANPLFLSKKLNSFNWKVSLPCTVFTLILLILAGTDFQIYFPLMFMCILNMRVYLELFLHHRNPEKYT</sequence>
<comment type="caution">
    <text evidence="2">The sequence shown here is derived from an EMBL/GenBank/DDBJ whole genome shotgun (WGS) entry which is preliminary data.</text>
</comment>
<gene>
    <name evidence="2" type="ORF">COO92_07630</name>
</gene>
<keyword evidence="3" id="KW-1185">Reference proteome</keyword>
<evidence type="ECO:0000313" key="2">
    <source>
        <dbReference type="EMBL" id="PKR58726.1"/>
    </source>
</evidence>
<proteinExistence type="predicted"/>
<feature type="transmembrane region" description="Helical" evidence="1">
    <location>
        <begin position="66"/>
        <end position="85"/>
    </location>
</feature>
<reference evidence="2 3" key="1">
    <citation type="submission" date="2017-09" db="EMBL/GenBank/DDBJ databases">
        <title>Biodiversity and function of Thalassospira species in the particle-attached aromatic-hydrocarbon-degrading consortia from the surface seawater of the China South Sea.</title>
        <authorList>
            <person name="Dong C."/>
            <person name="Lai Q."/>
            <person name="Shao Z."/>
        </authorList>
    </citation>
    <scope>NUCLEOTIDE SEQUENCE [LARGE SCALE GENOMIC DNA]</scope>
    <source>
        <strain evidence="2 3">139Z-12</strain>
    </source>
</reference>
<accession>A0A2N3L7L2</accession>
<keyword evidence="1" id="KW-0812">Transmembrane</keyword>
<organism evidence="2 3">
    <name type="scientific">Thalassospira lohafexi</name>
    <dbReference type="NCBI Taxonomy" id="744227"/>
    <lineage>
        <taxon>Bacteria</taxon>
        <taxon>Pseudomonadati</taxon>
        <taxon>Pseudomonadota</taxon>
        <taxon>Alphaproteobacteria</taxon>
        <taxon>Rhodospirillales</taxon>
        <taxon>Thalassospiraceae</taxon>
        <taxon>Thalassospira</taxon>
    </lineage>
</organism>
<feature type="transmembrane region" description="Helical" evidence="1">
    <location>
        <begin position="7"/>
        <end position="25"/>
    </location>
</feature>
<feature type="transmembrane region" description="Helical" evidence="1">
    <location>
        <begin position="31"/>
        <end position="54"/>
    </location>
</feature>
<name>A0A2N3L7L2_9PROT</name>
<keyword evidence="1" id="KW-0472">Membrane</keyword>
<evidence type="ECO:0000256" key="1">
    <source>
        <dbReference type="SAM" id="Phobius"/>
    </source>
</evidence>
<keyword evidence="1" id="KW-1133">Transmembrane helix</keyword>
<feature type="transmembrane region" description="Helical" evidence="1">
    <location>
        <begin position="91"/>
        <end position="111"/>
    </location>
</feature>
<dbReference type="Proteomes" id="UP000233332">
    <property type="component" value="Unassembled WGS sequence"/>
</dbReference>
<protein>
    <submittedName>
        <fullName evidence="2">Uncharacterized protein</fullName>
    </submittedName>
</protein>
<dbReference type="AlphaFoldDB" id="A0A2N3L7L2"/>
<dbReference type="EMBL" id="NXGX01000003">
    <property type="protein sequence ID" value="PKR58726.1"/>
    <property type="molecule type" value="Genomic_DNA"/>
</dbReference>